<proteinExistence type="inferred from homology"/>
<dbReference type="PANTHER" id="PTHR10353">
    <property type="entry name" value="GLYCOSYL HYDROLASE"/>
    <property type="match status" value="1"/>
</dbReference>
<evidence type="ECO:0000313" key="5">
    <source>
        <dbReference type="EMBL" id="CAE0541104.1"/>
    </source>
</evidence>
<comment type="similarity">
    <text evidence="1 4">Belongs to the glycosyl hydrolase 1 family.</text>
</comment>
<evidence type="ECO:0000256" key="4">
    <source>
        <dbReference type="RuleBase" id="RU003690"/>
    </source>
</evidence>
<reference evidence="5" key="1">
    <citation type="submission" date="2021-01" db="EMBL/GenBank/DDBJ databases">
        <authorList>
            <person name="Corre E."/>
            <person name="Pelletier E."/>
            <person name="Niang G."/>
            <person name="Scheremetjew M."/>
            <person name="Finn R."/>
            <person name="Kale V."/>
            <person name="Holt S."/>
            <person name="Cochrane G."/>
            <person name="Meng A."/>
            <person name="Brown T."/>
            <person name="Cohen L."/>
        </authorList>
    </citation>
    <scope>NUCLEOTIDE SEQUENCE</scope>
    <source>
        <strain evidence="5">379</strain>
    </source>
</reference>
<dbReference type="SUPFAM" id="SSF51445">
    <property type="entry name" value="(Trans)glycosidases"/>
    <property type="match status" value="1"/>
</dbReference>
<dbReference type="GO" id="GO:0005975">
    <property type="term" value="P:carbohydrate metabolic process"/>
    <property type="evidence" value="ECO:0007669"/>
    <property type="project" value="InterPro"/>
</dbReference>
<dbReference type="InterPro" id="IPR017853">
    <property type="entry name" value="GH"/>
</dbReference>
<evidence type="ECO:0000256" key="1">
    <source>
        <dbReference type="ARBA" id="ARBA00010838"/>
    </source>
</evidence>
<sequence length="557" mass="61952">MPERAAPAGLSAIWHTIVALVVRFFGRLRRLLSLYPSLPVAPLAGGGFADGLMAPTEEEAVARAAALQFPPGFLFGSATAAYQVEGGLDNCNWREWEQRGKRADGHPTVEGGRGAGEACDMWNRFEEDLVHMKALGLAVYRFSVEWSRVEPEEGQFDDAALERYRGWCVQLREAGIEPMVTLHHFTEPAWFCKKGGWEVRENVANFRRFTERVVASLGPLVSCWCTTNEMNGYAVCGWLAGVHPPGKQDDLKGLLRVIRHLLLAHREAAAAIRAGSASLPRAPSVLMALNHIWFTTDSWSPLANATVLVLNVIYNYCIPDALVTGRFPNFPLPFDALACACGWRDDLRSLEGSVDLLGVNHYYRSLVSWGVASESDAPPSPSDLFLKLPLGLVMRANFIAGFEKSDMGWDLTPSSLQWLLQALWDRYHVPLFITESGLADGDGTEFRRTRYLSACLAAIAELVAKGVDVRGYLVWTLLDNFEWAEGFRPRFGIIHNCFDTQTRTPRRVPFEMLRGVFTRTKAAATLPNGHRDSGHTPARDALGKLGKDVYEKQFRQQ</sequence>
<dbReference type="PANTHER" id="PTHR10353:SF209">
    <property type="entry name" value="GALACTOLIPID GALACTOSYLTRANSFERASE SFR2, CHLOROPLASTIC"/>
    <property type="match status" value="1"/>
</dbReference>
<organism evidence="5">
    <name type="scientific">Emiliania huxleyi</name>
    <name type="common">Coccolithophore</name>
    <name type="synonym">Pontosphaera huxleyi</name>
    <dbReference type="NCBI Taxonomy" id="2903"/>
    <lineage>
        <taxon>Eukaryota</taxon>
        <taxon>Haptista</taxon>
        <taxon>Haptophyta</taxon>
        <taxon>Prymnesiophyceae</taxon>
        <taxon>Isochrysidales</taxon>
        <taxon>Noelaerhabdaceae</taxon>
        <taxon>Emiliania</taxon>
    </lineage>
</organism>
<dbReference type="PROSITE" id="PS00653">
    <property type="entry name" value="GLYCOSYL_HYDROL_F1_2"/>
    <property type="match status" value="1"/>
</dbReference>
<dbReference type="Gene3D" id="3.20.20.80">
    <property type="entry name" value="Glycosidases"/>
    <property type="match status" value="1"/>
</dbReference>
<name>A0A7S3S181_EMIHU</name>
<dbReference type="PRINTS" id="PR00131">
    <property type="entry name" value="GLHYDRLASE1"/>
</dbReference>
<accession>A0A7S3S181</accession>
<dbReference type="EMBL" id="HBIR01016146">
    <property type="protein sequence ID" value="CAE0541104.1"/>
    <property type="molecule type" value="Transcribed_RNA"/>
</dbReference>
<dbReference type="InterPro" id="IPR033132">
    <property type="entry name" value="GH_1_N_CS"/>
</dbReference>
<dbReference type="InterPro" id="IPR001360">
    <property type="entry name" value="Glyco_hydro_1"/>
</dbReference>
<protein>
    <recommendedName>
        <fullName evidence="6">Beta-glucosidase</fullName>
    </recommendedName>
</protein>
<keyword evidence="3" id="KW-0326">Glycosidase</keyword>
<evidence type="ECO:0008006" key="6">
    <source>
        <dbReference type="Google" id="ProtNLM"/>
    </source>
</evidence>
<evidence type="ECO:0000256" key="2">
    <source>
        <dbReference type="ARBA" id="ARBA00022801"/>
    </source>
</evidence>
<dbReference type="AlphaFoldDB" id="A0A7S3S181"/>
<evidence type="ECO:0000256" key="3">
    <source>
        <dbReference type="ARBA" id="ARBA00023295"/>
    </source>
</evidence>
<dbReference type="Pfam" id="PF00232">
    <property type="entry name" value="Glyco_hydro_1"/>
    <property type="match status" value="1"/>
</dbReference>
<gene>
    <name evidence="5" type="ORF">EHUX00137_LOCUS12056</name>
</gene>
<keyword evidence="2" id="KW-0378">Hydrolase</keyword>
<dbReference type="GO" id="GO:0008422">
    <property type="term" value="F:beta-glucosidase activity"/>
    <property type="evidence" value="ECO:0007669"/>
    <property type="project" value="TreeGrafter"/>
</dbReference>